<accession>A0ABS3Q776</accession>
<feature type="domain" description="DUF2726" evidence="1">
    <location>
        <begin position="11"/>
        <end position="126"/>
    </location>
</feature>
<dbReference type="RefSeq" id="WP_208150815.1">
    <property type="nucleotide sequence ID" value="NZ_JAGETV010000029.1"/>
</dbReference>
<name>A0ABS3Q776_9GAMM</name>
<evidence type="ECO:0000313" key="3">
    <source>
        <dbReference type="Proteomes" id="UP000664835"/>
    </source>
</evidence>
<evidence type="ECO:0000259" key="1">
    <source>
        <dbReference type="Pfam" id="PF10881"/>
    </source>
</evidence>
<reference evidence="2 3" key="1">
    <citation type="submission" date="2021-03" db="EMBL/GenBank/DDBJ databases">
        <title>Thiomicrorhabdus sp.nov.,novel sulfur-oxidizing bacteria isolated from coastal sediment.</title>
        <authorList>
            <person name="Liu X."/>
        </authorList>
    </citation>
    <scope>NUCLEOTIDE SEQUENCE [LARGE SCALE GENOMIC DNA]</scope>
    <source>
        <strain evidence="2 3">6S2-11</strain>
    </source>
</reference>
<comment type="caution">
    <text evidence="2">The sequence shown here is derived from an EMBL/GenBank/DDBJ whole genome shotgun (WGS) entry which is preliminary data.</text>
</comment>
<dbReference type="InterPro" id="IPR024402">
    <property type="entry name" value="DUF2726"/>
</dbReference>
<evidence type="ECO:0000313" key="2">
    <source>
        <dbReference type="EMBL" id="MBO1928200.1"/>
    </source>
</evidence>
<proteinExistence type="predicted"/>
<gene>
    <name evidence="2" type="ORF">J3998_11500</name>
</gene>
<organism evidence="2 3">
    <name type="scientific">Thiomicrorhabdus marina</name>
    <dbReference type="NCBI Taxonomy" id="2818442"/>
    <lineage>
        <taxon>Bacteria</taxon>
        <taxon>Pseudomonadati</taxon>
        <taxon>Pseudomonadota</taxon>
        <taxon>Gammaproteobacteria</taxon>
        <taxon>Thiotrichales</taxon>
        <taxon>Piscirickettsiaceae</taxon>
        <taxon>Thiomicrorhabdus</taxon>
    </lineage>
</organism>
<dbReference type="Proteomes" id="UP000664835">
    <property type="component" value="Unassembled WGS sequence"/>
</dbReference>
<sequence>MKYRIKEPFCDAVELRIMQQLLQIAESEFHIIPKLDLSIIVEPDINQWERNSGWQGGVDKLHQKRLDFVMFDKQWTLFCVIGLVNYDKGLLLDVETKSILESVSIPLLVLERNKQYTIEQLVEKITNLCS</sequence>
<protein>
    <submittedName>
        <fullName evidence="2">DUF2726 domain-containing protein</fullName>
    </submittedName>
</protein>
<dbReference type="Pfam" id="PF10881">
    <property type="entry name" value="DUF2726"/>
    <property type="match status" value="1"/>
</dbReference>
<dbReference type="EMBL" id="JAGETV010000029">
    <property type="protein sequence ID" value="MBO1928200.1"/>
    <property type="molecule type" value="Genomic_DNA"/>
</dbReference>
<keyword evidence="3" id="KW-1185">Reference proteome</keyword>